<gene>
    <name evidence="1" type="ORF">MA16_Dca001887</name>
</gene>
<dbReference type="PIRSF" id="PIRSF000709">
    <property type="entry name" value="6PFK_2-Ptase"/>
    <property type="match status" value="1"/>
</dbReference>
<dbReference type="Proteomes" id="UP000233837">
    <property type="component" value="Unassembled WGS sequence"/>
</dbReference>
<dbReference type="PANTHER" id="PTHR47821:SF2">
    <property type="entry name" value="PHOSPHOGLYCERATE MUTASE FAMILY PROTEIN"/>
    <property type="match status" value="1"/>
</dbReference>
<organism evidence="1 2">
    <name type="scientific">Dendrobium catenatum</name>
    <dbReference type="NCBI Taxonomy" id="906689"/>
    <lineage>
        <taxon>Eukaryota</taxon>
        <taxon>Viridiplantae</taxon>
        <taxon>Streptophyta</taxon>
        <taxon>Embryophyta</taxon>
        <taxon>Tracheophyta</taxon>
        <taxon>Spermatophyta</taxon>
        <taxon>Magnoliopsida</taxon>
        <taxon>Liliopsida</taxon>
        <taxon>Asparagales</taxon>
        <taxon>Orchidaceae</taxon>
        <taxon>Epidendroideae</taxon>
        <taxon>Malaxideae</taxon>
        <taxon>Dendrobiinae</taxon>
        <taxon>Dendrobium</taxon>
    </lineage>
</organism>
<reference evidence="1 2" key="2">
    <citation type="journal article" date="2017" name="Nature">
        <title>The Apostasia genome and the evolution of orchids.</title>
        <authorList>
            <person name="Zhang G.Q."/>
            <person name="Liu K.W."/>
            <person name="Li Z."/>
            <person name="Lohaus R."/>
            <person name="Hsiao Y.Y."/>
            <person name="Niu S.C."/>
            <person name="Wang J.Y."/>
            <person name="Lin Y.C."/>
            <person name="Xu Q."/>
            <person name="Chen L.J."/>
            <person name="Yoshida K."/>
            <person name="Fujiwara S."/>
            <person name="Wang Z.W."/>
            <person name="Zhang Y.Q."/>
            <person name="Mitsuda N."/>
            <person name="Wang M."/>
            <person name="Liu G.H."/>
            <person name="Pecoraro L."/>
            <person name="Huang H.X."/>
            <person name="Xiao X.J."/>
            <person name="Lin M."/>
            <person name="Wu X.Y."/>
            <person name="Wu W.L."/>
            <person name="Chen Y.Y."/>
            <person name="Chang S.B."/>
            <person name="Sakamoto S."/>
            <person name="Ohme-Takagi M."/>
            <person name="Yagi M."/>
            <person name="Zeng S.J."/>
            <person name="Shen C.Y."/>
            <person name="Yeh C.M."/>
            <person name="Luo Y.B."/>
            <person name="Tsai W.C."/>
            <person name="Van de Peer Y."/>
            <person name="Liu Z.J."/>
        </authorList>
    </citation>
    <scope>NUCLEOTIDE SEQUENCE [LARGE SCALE GENOMIC DNA]</scope>
    <source>
        <tissue evidence="1">The whole plant</tissue>
    </source>
</reference>
<name>A0A2I0XDS0_9ASPA</name>
<evidence type="ECO:0008006" key="3">
    <source>
        <dbReference type="Google" id="ProtNLM"/>
    </source>
</evidence>
<dbReference type="SUPFAM" id="SSF53254">
    <property type="entry name" value="Phosphoglycerate mutase-like"/>
    <property type="match status" value="1"/>
</dbReference>
<evidence type="ECO:0000313" key="1">
    <source>
        <dbReference type="EMBL" id="PKU86056.1"/>
    </source>
</evidence>
<dbReference type="STRING" id="906689.A0A2I0XDS0"/>
<dbReference type="Gene3D" id="3.40.50.1240">
    <property type="entry name" value="Phosphoglycerate mutase-like"/>
    <property type="match status" value="1"/>
</dbReference>
<dbReference type="EMBL" id="KZ501954">
    <property type="protein sequence ID" value="PKU86056.1"/>
    <property type="molecule type" value="Genomic_DNA"/>
</dbReference>
<dbReference type="InterPro" id="IPR013078">
    <property type="entry name" value="His_Pase_superF_clade-1"/>
</dbReference>
<keyword evidence="2" id="KW-1185">Reference proteome</keyword>
<protein>
    <recommendedName>
        <fullName evidence="3">Phosphoglycerate mutase</fullName>
    </recommendedName>
</protein>
<proteinExistence type="predicted"/>
<accession>A0A2I0XDS0</accession>
<dbReference type="OrthoDB" id="354304at2759"/>
<dbReference type="AlphaFoldDB" id="A0A2I0XDS0"/>
<dbReference type="InterPro" id="IPR029033">
    <property type="entry name" value="His_PPase_superfam"/>
</dbReference>
<reference evidence="1 2" key="1">
    <citation type="journal article" date="2016" name="Sci. Rep.">
        <title>The Dendrobium catenatum Lindl. genome sequence provides insights into polysaccharide synthase, floral development and adaptive evolution.</title>
        <authorList>
            <person name="Zhang G.Q."/>
            <person name="Xu Q."/>
            <person name="Bian C."/>
            <person name="Tsai W.C."/>
            <person name="Yeh C.M."/>
            <person name="Liu K.W."/>
            <person name="Yoshida K."/>
            <person name="Zhang L.S."/>
            <person name="Chang S.B."/>
            <person name="Chen F."/>
            <person name="Shi Y."/>
            <person name="Su Y.Y."/>
            <person name="Zhang Y.Q."/>
            <person name="Chen L.J."/>
            <person name="Yin Y."/>
            <person name="Lin M."/>
            <person name="Huang H."/>
            <person name="Deng H."/>
            <person name="Wang Z.W."/>
            <person name="Zhu S.L."/>
            <person name="Zhao X."/>
            <person name="Deng C."/>
            <person name="Niu S.C."/>
            <person name="Huang J."/>
            <person name="Wang M."/>
            <person name="Liu G.H."/>
            <person name="Yang H.J."/>
            <person name="Xiao X.J."/>
            <person name="Hsiao Y.Y."/>
            <person name="Wu W.L."/>
            <person name="Chen Y.Y."/>
            <person name="Mitsuda N."/>
            <person name="Ohme-Takagi M."/>
            <person name="Luo Y.B."/>
            <person name="Van de Peer Y."/>
            <person name="Liu Z.J."/>
        </authorList>
    </citation>
    <scope>NUCLEOTIDE SEQUENCE [LARGE SCALE GENOMIC DNA]</scope>
    <source>
        <tissue evidence="1">The whole plant</tissue>
    </source>
</reference>
<dbReference type="CDD" id="cd07067">
    <property type="entry name" value="HP_PGM_like"/>
    <property type="match status" value="1"/>
</dbReference>
<sequence>MAETLPFLRNSYWILRHGKSIPNENGLIVSSMANGTLEEFGLAPEGIHQANLAGKLLDKELKTRNIPIETVQICYSPFSRTTHTAKIVADVLGISFKSCQCKAMIELRERFFGPLFELLSHDKYAEIWILDEKDPFTSVEGGESVADVCSRLSIALASLEAAYQGCNIVLVSHGDPLQIFQTILHAAKDKTSAQVDISSRIKQVMTHSILSQHRKFALLTAELRQIK</sequence>
<evidence type="ECO:0000313" key="2">
    <source>
        <dbReference type="Proteomes" id="UP000233837"/>
    </source>
</evidence>
<dbReference type="Pfam" id="PF00300">
    <property type="entry name" value="His_Phos_1"/>
    <property type="match status" value="1"/>
</dbReference>
<dbReference type="PANTHER" id="PTHR47821">
    <property type="entry name" value="PHOSPHOGLYCERATE MUTASE FAMILY PROTEIN"/>
    <property type="match status" value="1"/>
</dbReference>